<dbReference type="EMBL" id="JBIUZV010000005">
    <property type="protein sequence ID" value="MFJ3046523.1"/>
    <property type="molecule type" value="Genomic_DNA"/>
</dbReference>
<dbReference type="InterPro" id="IPR039425">
    <property type="entry name" value="RNA_pol_sigma-70-like"/>
</dbReference>
<dbReference type="InterPro" id="IPR036388">
    <property type="entry name" value="WH-like_DNA-bd_sf"/>
</dbReference>
<dbReference type="SUPFAM" id="SSF88946">
    <property type="entry name" value="Sigma2 domain of RNA polymerase sigma factors"/>
    <property type="match status" value="1"/>
</dbReference>
<dbReference type="InterPro" id="IPR013325">
    <property type="entry name" value="RNA_pol_sigma_r2"/>
</dbReference>
<keyword evidence="8" id="KW-1185">Reference proteome</keyword>
<dbReference type="Pfam" id="PF04542">
    <property type="entry name" value="Sigma70_r2"/>
    <property type="match status" value="1"/>
</dbReference>
<evidence type="ECO:0000256" key="1">
    <source>
        <dbReference type="ARBA" id="ARBA00010641"/>
    </source>
</evidence>
<dbReference type="PANTHER" id="PTHR43133:SF63">
    <property type="entry name" value="RNA POLYMERASE SIGMA FACTOR FECI-RELATED"/>
    <property type="match status" value="1"/>
</dbReference>
<dbReference type="PANTHER" id="PTHR43133">
    <property type="entry name" value="RNA POLYMERASE ECF-TYPE SIGMA FACTO"/>
    <property type="match status" value="1"/>
</dbReference>
<dbReference type="Proteomes" id="UP001617427">
    <property type="component" value="Unassembled WGS sequence"/>
</dbReference>
<comment type="caution">
    <text evidence="7">The sequence shown here is derived from an EMBL/GenBank/DDBJ whole genome shotgun (WGS) entry which is preliminary data.</text>
</comment>
<comment type="similarity">
    <text evidence="1">Belongs to the sigma-70 factor family. ECF subfamily.</text>
</comment>
<evidence type="ECO:0000256" key="4">
    <source>
        <dbReference type="ARBA" id="ARBA00023163"/>
    </source>
</evidence>
<feature type="domain" description="RNA polymerase sigma-70 region 2" evidence="5">
    <location>
        <begin position="14"/>
        <end position="78"/>
    </location>
</feature>
<keyword evidence="3" id="KW-0731">Sigma factor</keyword>
<evidence type="ECO:0000313" key="7">
    <source>
        <dbReference type="EMBL" id="MFJ3046523.1"/>
    </source>
</evidence>
<proteinExistence type="inferred from homology"/>
<dbReference type="Gene3D" id="1.10.1740.10">
    <property type="match status" value="1"/>
</dbReference>
<keyword evidence="2" id="KW-0805">Transcription regulation</keyword>
<gene>
    <name evidence="7" type="ORF">ACIPEN_11890</name>
</gene>
<evidence type="ECO:0000259" key="6">
    <source>
        <dbReference type="Pfam" id="PF08281"/>
    </source>
</evidence>
<dbReference type="NCBIfam" id="TIGR02937">
    <property type="entry name" value="sigma70-ECF"/>
    <property type="match status" value="1"/>
</dbReference>
<name>A0ABW8EZR0_9BURK</name>
<dbReference type="InterPro" id="IPR013249">
    <property type="entry name" value="RNA_pol_sigma70_r4_t2"/>
</dbReference>
<dbReference type="InterPro" id="IPR007627">
    <property type="entry name" value="RNA_pol_sigma70_r2"/>
</dbReference>
<dbReference type="RefSeq" id="WP_050469279.1">
    <property type="nucleotide sequence ID" value="NZ_JBIUZV010000005.1"/>
</dbReference>
<evidence type="ECO:0000256" key="3">
    <source>
        <dbReference type="ARBA" id="ARBA00023082"/>
    </source>
</evidence>
<evidence type="ECO:0000313" key="8">
    <source>
        <dbReference type="Proteomes" id="UP001617427"/>
    </source>
</evidence>
<evidence type="ECO:0000256" key="2">
    <source>
        <dbReference type="ARBA" id="ARBA00023015"/>
    </source>
</evidence>
<dbReference type="InterPro" id="IPR014284">
    <property type="entry name" value="RNA_pol_sigma-70_dom"/>
</dbReference>
<organism evidence="7 8">
    <name type="scientific">Herbaspirillum chlorophenolicum</name>
    <dbReference type="NCBI Taxonomy" id="211589"/>
    <lineage>
        <taxon>Bacteria</taxon>
        <taxon>Pseudomonadati</taxon>
        <taxon>Pseudomonadota</taxon>
        <taxon>Betaproteobacteria</taxon>
        <taxon>Burkholderiales</taxon>
        <taxon>Oxalobacteraceae</taxon>
        <taxon>Herbaspirillum</taxon>
    </lineage>
</organism>
<dbReference type="Gene3D" id="1.10.10.10">
    <property type="entry name" value="Winged helix-like DNA-binding domain superfamily/Winged helix DNA-binding domain"/>
    <property type="match status" value="1"/>
</dbReference>
<sequence length="171" mass="19656">MTEEARPILSEYLTRHYSNLKQRVTRLLGNSDLAGDALHDTWLRVQSKGDDELIQSPGSYLVRVAVNIALDVQRRQSRSLSFDEIESLMAFSDPAPGPEQQAESRSEMDAMLKLIDRMPERRRKVLLLVRWEGRPQKEVAELMGISLRIVENELKRAHDFLDAQINNEKNS</sequence>
<evidence type="ECO:0000259" key="5">
    <source>
        <dbReference type="Pfam" id="PF04542"/>
    </source>
</evidence>
<protein>
    <submittedName>
        <fullName evidence="7">RNA polymerase sigma factor</fullName>
    </submittedName>
</protein>
<reference evidence="7 8" key="1">
    <citation type="submission" date="2024-10" db="EMBL/GenBank/DDBJ databases">
        <title>The Natural Products Discovery Center: Release of the First 8490 Sequenced Strains for Exploring Actinobacteria Biosynthetic Diversity.</title>
        <authorList>
            <person name="Kalkreuter E."/>
            <person name="Kautsar S.A."/>
            <person name="Yang D."/>
            <person name="Bader C.D."/>
            <person name="Teijaro C.N."/>
            <person name="Fluegel L."/>
            <person name="Davis C.M."/>
            <person name="Simpson J.R."/>
            <person name="Lauterbach L."/>
            <person name="Steele A.D."/>
            <person name="Gui C."/>
            <person name="Meng S."/>
            <person name="Li G."/>
            <person name="Viehrig K."/>
            <person name="Ye F."/>
            <person name="Su P."/>
            <person name="Kiefer A.F."/>
            <person name="Nichols A."/>
            <person name="Cepeda A.J."/>
            <person name="Yan W."/>
            <person name="Fan B."/>
            <person name="Jiang Y."/>
            <person name="Adhikari A."/>
            <person name="Zheng C.-J."/>
            <person name="Schuster L."/>
            <person name="Cowan T.M."/>
            <person name="Smanski M.J."/>
            <person name="Chevrette M.G."/>
            <person name="De Carvalho L.P.S."/>
            <person name="Shen B."/>
        </authorList>
    </citation>
    <scope>NUCLEOTIDE SEQUENCE [LARGE SCALE GENOMIC DNA]</scope>
    <source>
        <strain evidence="7 8">NPDC087045</strain>
    </source>
</reference>
<accession>A0ABW8EZR0</accession>
<dbReference type="SUPFAM" id="SSF88659">
    <property type="entry name" value="Sigma3 and sigma4 domains of RNA polymerase sigma factors"/>
    <property type="match status" value="1"/>
</dbReference>
<feature type="domain" description="RNA polymerase sigma factor 70 region 4 type 2" evidence="6">
    <location>
        <begin position="110"/>
        <end position="157"/>
    </location>
</feature>
<dbReference type="InterPro" id="IPR013324">
    <property type="entry name" value="RNA_pol_sigma_r3/r4-like"/>
</dbReference>
<keyword evidence="4" id="KW-0804">Transcription</keyword>
<dbReference type="Pfam" id="PF08281">
    <property type="entry name" value="Sigma70_r4_2"/>
    <property type="match status" value="1"/>
</dbReference>